<evidence type="ECO:0000256" key="6">
    <source>
        <dbReference type="ARBA" id="ARBA00022737"/>
    </source>
</evidence>
<feature type="region of interest" description="Disordered" evidence="17">
    <location>
        <begin position="19"/>
        <end position="62"/>
    </location>
</feature>
<proteinExistence type="inferred from homology"/>
<keyword evidence="19" id="KW-0255">Endonuclease</keyword>
<comment type="similarity">
    <text evidence="2">Belongs to the SLX4 family.</text>
</comment>
<dbReference type="GO" id="GO:0090656">
    <property type="term" value="P:t-circle formation"/>
    <property type="evidence" value="ECO:0007669"/>
    <property type="project" value="UniProtKB-ARBA"/>
</dbReference>
<evidence type="ECO:0000256" key="4">
    <source>
        <dbReference type="ARBA" id="ARBA00022553"/>
    </source>
</evidence>
<dbReference type="FunFam" id="3.30.710.10:FF:000116">
    <property type="entry name" value="SLX4 structure-specific endonuclease subunit"/>
    <property type="match status" value="1"/>
</dbReference>
<feature type="compositionally biased region" description="Basic and acidic residues" evidence="17">
    <location>
        <begin position="1209"/>
        <end position="1219"/>
    </location>
</feature>
<feature type="region of interest" description="Disordered" evidence="17">
    <location>
        <begin position="389"/>
        <end position="412"/>
    </location>
</feature>
<evidence type="ECO:0000256" key="14">
    <source>
        <dbReference type="ARBA" id="ARBA00029496"/>
    </source>
</evidence>
<feature type="region of interest" description="Disordered" evidence="17">
    <location>
        <begin position="554"/>
        <end position="580"/>
    </location>
</feature>
<keyword evidence="10" id="KW-0832">Ubl conjugation</keyword>
<feature type="region of interest" description="Disordered" evidence="17">
    <location>
        <begin position="445"/>
        <end position="501"/>
    </location>
</feature>
<dbReference type="GO" id="GO:0006281">
    <property type="term" value="P:DNA repair"/>
    <property type="evidence" value="ECO:0007669"/>
    <property type="project" value="UniProtKB-KW"/>
</dbReference>
<keyword evidence="7" id="KW-0227">DNA damage</keyword>
<dbReference type="PANTHER" id="PTHR21541">
    <property type="entry name" value="BTB POZ DOMAIN CONTAINING 12"/>
    <property type="match status" value="1"/>
</dbReference>
<feature type="compositionally biased region" description="Low complexity" evidence="17">
    <location>
        <begin position="487"/>
        <end position="498"/>
    </location>
</feature>
<dbReference type="SMART" id="SM00225">
    <property type="entry name" value="BTB"/>
    <property type="match status" value="1"/>
</dbReference>
<comment type="subcellular location">
    <subcellularLocation>
        <location evidence="1">Nucleus</location>
    </subcellularLocation>
</comment>
<keyword evidence="4" id="KW-0597">Phosphoprotein</keyword>
<dbReference type="GO" id="GO:0008270">
    <property type="term" value="F:zinc ion binding"/>
    <property type="evidence" value="ECO:0007669"/>
    <property type="project" value="UniProtKB-KW"/>
</dbReference>
<feature type="compositionally biased region" description="Low complexity" evidence="17">
    <location>
        <begin position="391"/>
        <end position="410"/>
    </location>
</feature>
<feature type="region of interest" description="Disordered" evidence="17">
    <location>
        <begin position="736"/>
        <end position="765"/>
    </location>
</feature>
<evidence type="ECO:0000256" key="12">
    <source>
        <dbReference type="ARBA" id="ARBA00023204"/>
    </source>
</evidence>
<keyword evidence="3" id="KW-1017">Isopeptide bond</keyword>
<dbReference type="Pfam" id="PF12874">
    <property type="entry name" value="zf-met"/>
    <property type="match status" value="1"/>
</dbReference>
<evidence type="ECO:0000256" key="17">
    <source>
        <dbReference type="SAM" id="MobiDB-lite"/>
    </source>
</evidence>
<dbReference type="PANTHER" id="PTHR21541:SF3">
    <property type="entry name" value="STRUCTURE-SPECIFIC ENDONUCLEASE SUBUNIT SLX4"/>
    <property type="match status" value="1"/>
</dbReference>
<evidence type="ECO:0000259" key="18">
    <source>
        <dbReference type="PROSITE" id="PS50097"/>
    </source>
</evidence>
<feature type="compositionally biased region" description="Low complexity" evidence="17">
    <location>
        <begin position="268"/>
        <end position="282"/>
    </location>
</feature>
<evidence type="ECO:0000256" key="3">
    <source>
        <dbReference type="ARBA" id="ARBA00022499"/>
    </source>
</evidence>
<reference evidence="19" key="1">
    <citation type="submission" date="2016-05" db="EMBL/GenBank/DDBJ databases">
        <authorList>
            <person name="Lavstsen T."/>
            <person name="Jespersen J.S."/>
        </authorList>
    </citation>
    <scope>NUCLEOTIDE SEQUENCE</scope>
    <source>
        <tissue evidence="19">Brain</tissue>
    </source>
</reference>
<evidence type="ECO:0000256" key="9">
    <source>
        <dbReference type="ARBA" id="ARBA00022833"/>
    </source>
</evidence>
<dbReference type="EMBL" id="HAED01019455">
    <property type="protein sequence ID" value="SBR05918.1"/>
    <property type="molecule type" value="Transcribed_RNA"/>
</dbReference>
<reference evidence="19" key="2">
    <citation type="submission" date="2016-06" db="EMBL/GenBank/DDBJ databases">
        <title>The genome of a short-lived fish provides insights into sex chromosome evolution and the genetic control of aging.</title>
        <authorList>
            <person name="Reichwald K."/>
            <person name="Felder M."/>
            <person name="Petzold A."/>
            <person name="Koch P."/>
            <person name="Groth M."/>
            <person name="Platzer M."/>
        </authorList>
    </citation>
    <scope>NUCLEOTIDE SEQUENCE</scope>
    <source>
        <tissue evidence="19">Brain</tissue>
    </source>
</reference>
<evidence type="ECO:0000256" key="10">
    <source>
        <dbReference type="ARBA" id="ARBA00022843"/>
    </source>
</evidence>
<feature type="compositionally biased region" description="Polar residues" evidence="17">
    <location>
        <begin position="26"/>
        <end position="40"/>
    </location>
</feature>
<feature type="compositionally biased region" description="Polar residues" evidence="17">
    <location>
        <begin position="945"/>
        <end position="970"/>
    </location>
</feature>
<evidence type="ECO:0000256" key="7">
    <source>
        <dbReference type="ARBA" id="ARBA00022763"/>
    </source>
</evidence>
<keyword evidence="9" id="KW-0862">Zinc</keyword>
<feature type="region of interest" description="Disordered" evidence="17">
    <location>
        <begin position="268"/>
        <end position="306"/>
    </location>
</feature>
<dbReference type="Gene3D" id="3.30.710.10">
    <property type="entry name" value="Potassium Channel Kv1.1, Chain A"/>
    <property type="match status" value="1"/>
</dbReference>
<feature type="region of interest" description="Disordered" evidence="17">
    <location>
        <begin position="1123"/>
        <end position="1227"/>
    </location>
</feature>
<evidence type="ECO:0000256" key="1">
    <source>
        <dbReference type="ARBA" id="ARBA00004123"/>
    </source>
</evidence>
<feature type="compositionally biased region" description="Low complexity" evidence="17">
    <location>
        <begin position="833"/>
        <end position="846"/>
    </location>
</feature>
<evidence type="ECO:0000256" key="15">
    <source>
        <dbReference type="ARBA" id="ARBA00064578"/>
    </source>
</evidence>
<feature type="compositionally biased region" description="Polar residues" evidence="17">
    <location>
        <begin position="445"/>
        <end position="464"/>
    </location>
</feature>
<dbReference type="Pfam" id="PF00651">
    <property type="entry name" value="BTB"/>
    <property type="match status" value="1"/>
</dbReference>
<keyword evidence="13" id="KW-0539">Nucleus</keyword>
<keyword evidence="19" id="KW-0378">Hydrolase</keyword>
<name>A0A1A8J8A8_NOTKU</name>
<feature type="region of interest" description="Disordered" evidence="17">
    <location>
        <begin position="130"/>
        <end position="149"/>
    </location>
</feature>
<comment type="subunit">
    <text evidence="15">Forms a heterodimer with SLX1A/GIYD1. Interacts with ERCC4/XPF; catalytic subunit of the ERCC4-ERCC1 endonuclease. Interacts with MUS81; catalytic subunit of the MUS81-EME1 endonuclease. Interacts with MSH2; component of the MSH2-MSH3 mismatch repair complex. Interacts with TERF2-TERF2IP. Interacts with PLK1 and SLX4IP.</text>
</comment>
<feature type="compositionally biased region" description="Low complexity" evidence="17">
    <location>
        <begin position="1001"/>
        <end position="1025"/>
    </location>
</feature>
<keyword evidence="12" id="KW-0234">DNA repair</keyword>
<dbReference type="GO" id="GO:0033557">
    <property type="term" value="C:Slx1-Slx4 complex"/>
    <property type="evidence" value="ECO:0007669"/>
    <property type="project" value="TreeGrafter"/>
</dbReference>
<dbReference type="InterPro" id="IPR013087">
    <property type="entry name" value="Znf_C2H2_type"/>
</dbReference>
<dbReference type="GO" id="GO:0032206">
    <property type="term" value="P:positive regulation of telomere maintenance"/>
    <property type="evidence" value="ECO:0007669"/>
    <property type="project" value="UniProtKB-ARBA"/>
</dbReference>
<feature type="region of interest" description="Disordered" evidence="17">
    <location>
        <begin position="1261"/>
        <end position="1361"/>
    </location>
</feature>
<feature type="compositionally biased region" description="Polar residues" evidence="17">
    <location>
        <begin position="1270"/>
        <end position="1291"/>
    </location>
</feature>
<evidence type="ECO:0000256" key="2">
    <source>
        <dbReference type="ARBA" id="ARBA00006661"/>
    </source>
</evidence>
<dbReference type="InterPro" id="IPR000210">
    <property type="entry name" value="BTB/POZ_dom"/>
</dbReference>
<dbReference type="GO" id="GO:0004519">
    <property type="term" value="F:endonuclease activity"/>
    <property type="evidence" value="ECO:0007669"/>
    <property type="project" value="UniProtKB-KW"/>
</dbReference>
<keyword evidence="5" id="KW-0479">Metal-binding</keyword>
<dbReference type="GO" id="GO:0000712">
    <property type="term" value="P:resolution of meiotic recombination intermediates"/>
    <property type="evidence" value="ECO:0007669"/>
    <property type="project" value="TreeGrafter"/>
</dbReference>
<evidence type="ECO:0000313" key="19">
    <source>
        <dbReference type="EMBL" id="SBR05918.1"/>
    </source>
</evidence>
<keyword evidence="19" id="KW-0540">Nuclease</keyword>
<feature type="compositionally biased region" description="Basic and acidic residues" evidence="17">
    <location>
        <begin position="41"/>
        <end position="57"/>
    </location>
</feature>
<feature type="region of interest" description="Disordered" evidence="17">
    <location>
        <begin position="347"/>
        <end position="370"/>
    </location>
</feature>
<evidence type="ECO:0000256" key="5">
    <source>
        <dbReference type="ARBA" id="ARBA00022723"/>
    </source>
</evidence>
<keyword evidence="6" id="KW-0677">Repeat</keyword>
<feature type="compositionally biased region" description="Basic and acidic residues" evidence="17">
    <location>
        <begin position="1138"/>
        <end position="1152"/>
    </location>
</feature>
<evidence type="ECO:0000256" key="11">
    <source>
        <dbReference type="ARBA" id="ARBA00023172"/>
    </source>
</evidence>
<sequence length="1394" mass="152642">MDDSEQDFVDLCSKLLKRVRKKAGEPSTQKKPGQSSSQKVQEYKKQRNDKQGGDSESRFAASQPVGAGCDLDVVCGRTGCGSGNPEPPADGDLRTKDKVLLRMQHFKRVTPQKMVRNNVKIQQMNQDSWTLTSQHQRQDPLESFSSGHHAEGDEGVAVRLQQQLDGEAAKAQMVDLEDGGLFFCQICHRDLSHMTHEGRTQHLNRCLDNSEESGPAPPPPSAVPDCPICGKRFKSQKSRSAHLKSCSSDMGVSPAMLLQILQRQAQESQSAASANLPAQPAANKRKGPPKSGVPARKKARKKDELLDEETMVALALSASMVKEEQQMKEKMETALPHSSMTPVLKWRPDAAKPRRKKKKDTVPRPPPLLLVQDAETALSRLQERVSALLLRSRAPSPTTPTRSPSTLPSSEGAAPFWQRSALLDGDSTCLSGFYSTELKHFFTSGESTDAAPSSPNKKPDSSVQPVRDGAPASRPRVSILTHRSQNPSCSSTPSTPGTEQLPVGSQVLQDLIDLAEDGMTLTQYGHTTKETRLSSFVQAESEELGASGFVLETTHQRSDETSDRAERTVAPPGAEERNSRKAVALSKLALDLSSMVNNPQMSDVQLQVDTGEVYFAHSFMVYARCPLLAEMVHESGIGVQEEGLPAAQRVLLNDVQGEAVLALLQYLYTSHCSISASLQPHMLELASRFDLQELEQLCRLQQDNSEASDSTQQENVNNQTDQAFMEVLRSMWNEDDDVMDSDGGGEGGRMEEESDELTSGYREGHEEQVNEEELEEIYEFAATQRQKEVEATEEEEEVGGDVVFTKQLVEEEISDEDLNPNIRPEPESGVYESRSSSASKLKTISSKNKHESPPRASSKRYVRTSLQSSASLVEDLLVSPSPVMSNLPVAGCSPGQTRYQDEESQPPCEACTPLSPDSSLKKEEPELIVLSDSSEEVDVADFVPQSLSDRSPSTQNPEDYTGIKAQTSSGADLENKEPRSVELNPDDPPDCSPELSWLIPSTPLQSSRSKRSSSTQTRSSMCRTQLFPKRDSSSSSGSPSKIEPHTSSDPQKALHPTGTTKSRVTRPLSSSSLDHKLSPSEERGVNALQLELLRLQRLTCHALDPSKQNPLHLLNLPYSSTPVHQLPVPPAASPLTSDAEKETSSSPKRDRTPLGSPEEVELRSFHLSPLSNPSDPSSSSHRSKRRSSSSDVTRDRLKGTGQKDEEEVKADMECTKERTGGTGVGESSLQQSLLVMDEPPIAFNDSWGLDACAEVNPGNFSLRLEDSKGLSPQETSKPSYDDGVQTTSNCGGPTVLSHQSPHSEPSSSKPKHTGFSSPPHPKTHTSPEIDAGLLESKLWDSWNQEEEEECPPTQLRTPGEQLHLKPSVFVYSINRSSPQSSNVSKFYQVHQELV</sequence>
<feature type="region of interest" description="Disordered" evidence="17">
    <location>
        <begin position="787"/>
        <end position="864"/>
    </location>
</feature>
<feature type="compositionally biased region" description="Basic and acidic residues" evidence="17">
    <location>
        <begin position="1192"/>
        <end position="1203"/>
    </location>
</feature>
<gene>
    <name evidence="19" type="primary">SLX4</name>
</gene>
<evidence type="ECO:0000256" key="16">
    <source>
        <dbReference type="ARBA" id="ARBA00076095"/>
    </source>
</evidence>
<feature type="compositionally biased region" description="Low complexity" evidence="17">
    <location>
        <begin position="1167"/>
        <end position="1180"/>
    </location>
</feature>
<organism evidence="19">
    <name type="scientific">Nothobranchius kuhntae</name>
    <name type="common">Beira killifish</name>
    <dbReference type="NCBI Taxonomy" id="321403"/>
    <lineage>
        <taxon>Eukaryota</taxon>
        <taxon>Metazoa</taxon>
        <taxon>Chordata</taxon>
        <taxon>Craniata</taxon>
        <taxon>Vertebrata</taxon>
        <taxon>Euteleostomi</taxon>
        <taxon>Actinopterygii</taxon>
        <taxon>Neopterygii</taxon>
        <taxon>Teleostei</taxon>
        <taxon>Neoteleostei</taxon>
        <taxon>Acanthomorphata</taxon>
        <taxon>Ovalentaria</taxon>
        <taxon>Atherinomorphae</taxon>
        <taxon>Cyprinodontiformes</taxon>
        <taxon>Nothobranchiidae</taxon>
        <taxon>Nothobranchius</taxon>
    </lineage>
</organism>
<keyword evidence="8" id="KW-0863">Zinc-finger</keyword>
<evidence type="ECO:0000256" key="8">
    <source>
        <dbReference type="ARBA" id="ARBA00022771"/>
    </source>
</evidence>
<dbReference type="PROSITE" id="PS50097">
    <property type="entry name" value="BTB"/>
    <property type="match status" value="1"/>
</dbReference>
<keyword evidence="11" id="KW-0233">DNA recombination</keyword>
<protein>
    <recommendedName>
        <fullName evidence="14">Structure-specific endonuclease subunit SLX4</fullName>
    </recommendedName>
    <alternativeName>
        <fullName evidence="16">BTB/POZ domain-containing protein 12</fullName>
    </alternativeName>
</protein>
<dbReference type="SUPFAM" id="SSF54695">
    <property type="entry name" value="POZ domain"/>
    <property type="match status" value="1"/>
</dbReference>
<feature type="compositionally biased region" description="Low complexity" evidence="17">
    <location>
        <begin position="1297"/>
        <end position="1308"/>
    </location>
</feature>
<feature type="domain" description="BTB" evidence="18">
    <location>
        <begin position="602"/>
        <end position="676"/>
    </location>
</feature>
<feature type="compositionally biased region" description="Basic and acidic residues" evidence="17">
    <location>
        <begin position="1073"/>
        <end position="1082"/>
    </location>
</feature>
<feature type="region of interest" description="Disordered" evidence="17">
    <location>
        <begin position="883"/>
        <end position="1082"/>
    </location>
</feature>
<feature type="compositionally biased region" description="Basic and acidic residues" evidence="17">
    <location>
        <begin position="554"/>
        <end position="567"/>
    </location>
</feature>
<dbReference type="InterPro" id="IPR011333">
    <property type="entry name" value="SKP1/BTB/POZ_sf"/>
</dbReference>
<evidence type="ECO:0000256" key="13">
    <source>
        <dbReference type="ARBA" id="ARBA00023242"/>
    </source>
</evidence>
<accession>A0A1A8J8A8</accession>